<dbReference type="RefSeq" id="WP_120353613.1">
    <property type="nucleotide sequence ID" value="NZ_RAQO01000004.1"/>
</dbReference>
<dbReference type="GO" id="GO:0008233">
    <property type="term" value="F:peptidase activity"/>
    <property type="evidence" value="ECO:0007669"/>
    <property type="project" value="UniProtKB-KW"/>
</dbReference>
<proteinExistence type="predicted"/>
<evidence type="ECO:0000313" key="5">
    <source>
        <dbReference type="Proteomes" id="UP000286482"/>
    </source>
</evidence>
<dbReference type="InterPro" id="IPR008503">
    <property type="entry name" value="Asp_endopeptidase"/>
</dbReference>
<sequence length="241" mass="27022">MKKAFVAISLVSLLSACASQDYYQKQEAHNQQSTQQLTQLQDQQSQNLAQCSQHNQQSIAELKSIQQQLDEMKVVNQRTLSAAQKEIVLPLPVSCPEQSIASHKMIIGETEWVFLPGINETFLARIDTGATTSSLNATNIDRFEREGKEWVRFSLSHVESETQAQFELPVKRNVSIVQSSNDDGERRPVVELMITLGSANELTEFTLADRSHLNFPILIGRNFLRDIALVDVALNKTIAKP</sequence>
<protein>
    <submittedName>
        <fullName evidence="4">ATP-dependent zinc protease</fullName>
    </submittedName>
</protein>
<name>A0A420EG11_9ALTE</name>
<dbReference type="OrthoDB" id="8546610at2"/>
<feature type="domain" description="Retropepsin-like aspartic endopeptidase" evidence="3">
    <location>
        <begin position="106"/>
        <end position="240"/>
    </location>
</feature>
<reference evidence="4 5" key="1">
    <citation type="submission" date="2018-09" db="EMBL/GenBank/DDBJ databases">
        <authorList>
            <person name="Wang Z."/>
        </authorList>
    </citation>
    <scope>NUCLEOTIDE SEQUENCE [LARGE SCALE GENOMIC DNA]</scope>
    <source>
        <strain evidence="4 5">ALS 81</strain>
    </source>
</reference>
<dbReference type="GO" id="GO:0006508">
    <property type="term" value="P:proteolysis"/>
    <property type="evidence" value="ECO:0007669"/>
    <property type="project" value="UniProtKB-KW"/>
</dbReference>
<keyword evidence="5" id="KW-1185">Reference proteome</keyword>
<evidence type="ECO:0000256" key="1">
    <source>
        <dbReference type="SAM" id="Coils"/>
    </source>
</evidence>
<gene>
    <name evidence="4" type="ORF">DBZ36_03840</name>
</gene>
<keyword evidence="2" id="KW-0732">Signal</keyword>
<dbReference type="PANTHER" id="PTHR38037:SF2">
    <property type="entry name" value="ATP-DEPENDENT ZINC PROTEASE DOMAIN-CONTAINING PROTEIN-RELATED"/>
    <property type="match status" value="1"/>
</dbReference>
<dbReference type="InterPro" id="IPR021109">
    <property type="entry name" value="Peptidase_aspartic_dom_sf"/>
</dbReference>
<evidence type="ECO:0000256" key="2">
    <source>
        <dbReference type="SAM" id="SignalP"/>
    </source>
</evidence>
<keyword evidence="1" id="KW-0175">Coiled coil</keyword>
<comment type="caution">
    <text evidence="4">The sequence shown here is derived from an EMBL/GenBank/DDBJ whole genome shotgun (WGS) entry which is preliminary data.</text>
</comment>
<feature type="chain" id="PRO_5019137993" evidence="2">
    <location>
        <begin position="19"/>
        <end position="241"/>
    </location>
</feature>
<evidence type="ECO:0000313" key="4">
    <source>
        <dbReference type="EMBL" id="RKF19608.1"/>
    </source>
</evidence>
<dbReference type="PANTHER" id="PTHR38037">
    <property type="entry name" value="ZN_PROTEASE DOMAIN-CONTAINING PROTEIN"/>
    <property type="match status" value="1"/>
</dbReference>
<dbReference type="Gene3D" id="2.40.70.10">
    <property type="entry name" value="Acid Proteases"/>
    <property type="match status" value="1"/>
</dbReference>
<accession>A0A420EG11</accession>
<keyword evidence="4" id="KW-0378">Hydrolase</keyword>
<evidence type="ECO:0000259" key="3">
    <source>
        <dbReference type="Pfam" id="PF05618"/>
    </source>
</evidence>
<feature type="coiled-coil region" evidence="1">
    <location>
        <begin position="23"/>
        <end position="75"/>
    </location>
</feature>
<dbReference type="SUPFAM" id="SSF50630">
    <property type="entry name" value="Acid proteases"/>
    <property type="match status" value="1"/>
</dbReference>
<feature type="signal peptide" evidence="2">
    <location>
        <begin position="1"/>
        <end position="18"/>
    </location>
</feature>
<dbReference type="AlphaFoldDB" id="A0A420EG11"/>
<keyword evidence="4" id="KW-0645">Protease</keyword>
<dbReference type="EMBL" id="RAQO01000004">
    <property type="protein sequence ID" value="RKF19608.1"/>
    <property type="molecule type" value="Genomic_DNA"/>
</dbReference>
<dbReference type="Proteomes" id="UP000286482">
    <property type="component" value="Unassembled WGS sequence"/>
</dbReference>
<dbReference type="Pfam" id="PF05618">
    <property type="entry name" value="Zn_protease"/>
    <property type="match status" value="1"/>
</dbReference>
<dbReference type="PROSITE" id="PS51257">
    <property type="entry name" value="PROKAR_LIPOPROTEIN"/>
    <property type="match status" value="1"/>
</dbReference>
<organism evidence="4 5">
    <name type="scientific">Alginatibacterium sediminis</name>
    <dbReference type="NCBI Taxonomy" id="2164068"/>
    <lineage>
        <taxon>Bacteria</taxon>
        <taxon>Pseudomonadati</taxon>
        <taxon>Pseudomonadota</taxon>
        <taxon>Gammaproteobacteria</taxon>
        <taxon>Alteromonadales</taxon>
        <taxon>Alteromonadaceae</taxon>
        <taxon>Alginatibacterium</taxon>
    </lineage>
</organism>